<proteinExistence type="predicted"/>
<accession>A0A2P2R1Q3</accession>
<reference evidence="1" key="1">
    <citation type="submission" date="2018-02" db="EMBL/GenBank/DDBJ databases">
        <title>Rhizophora mucronata_Transcriptome.</title>
        <authorList>
            <person name="Meera S.P."/>
            <person name="Sreeshan A."/>
            <person name="Augustine A."/>
        </authorList>
    </citation>
    <scope>NUCLEOTIDE SEQUENCE</scope>
    <source>
        <tissue evidence="1">Leaf</tissue>
    </source>
</reference>
<name>A0A2P2R1Q3_RHIMU</name>
<evidence type="ECO:0000313" key="1">
    <source>
        <dbReference type="EMBL" id="MBX73199.1"/>
    </source>
</evidence>
<dbReference type="EMBL" id="GGEC01092715">
    <property type="protein sequence ID" value="MBX73199.1"/>
    <property type="molecule type" value="Transcribed_RNA"/>
</dbReference>
<organism evidence="1">
    <name type="scientific">Rhizophora mucronata</name>
    <name type="common">Asiatic mangrove</name>
    <dbReference type="NCBI Taxonomy" id="61149"/>
    <lineage>
        <taxon>Eukaryota</taxon>
        <taxon>Viridiplantae</taxon>
        <taxon>Streptophyta</taxon>
        <taxon>Embryophyta</taxon>
        <taxon>Tracheophyta</taxon>
        <taxon>Spermatophyta</taxon>
        <taxon>Magnoliopsida</taxon>
        <taxon>eudicotyledons</taxon>
        <taxon>Gunneridae</taxon>
        <taxon>Pentapetalae</taxon>
        <taxon>rosids</taxon>
        <taxon>fabids</taxon>
        <taxon>Malpighiales</taxon>
        <taxon>Rhizophoraceae</taxon>
        <taxon>Rhizophora</taxon>
    </lineage>
</organism>
<protein>
    <submittedName>
        <fullName evidence="1">Uncharacterized protein</fullName>
    </submittedName>
</protein>
<sequence>MCTISLCNLVPPEMALPF</sequence>
<dbReference type="AlphaFoldDB" id="A0A2P2R1Q3"/>